<dbReference type="GO" id="GO:0005886">
    <property type="term" value="C:plasma membrane"/>
    <property type="evidence" value="ECO:0007669"/>
    <property type="project" value="UniProtKB-SubCell"/>
</dbReference>
<dbReference type="GO" id="GO:0055085">
    <property type="term" value="P:transmembrane transport"/>
    <property type="evidence" value="ECO:0007669"/>
    <property type="project" value="InterPro"/>
</dbReference>
<feature type="transmembrane region" description="Helical" evidence="8">
    <location>
        <begin position="326"/>
        <end position="350"/>
    </location>
</feature>
<feature type="transmembrane region" description="Helical" evidence="8">
    <location>
        <begin position="362"/>
        <end position="382"/>
    </location>
</feature>
<feature type="domain" description="ABC transmembrane type-1" evidence="9">
    <location>
        <begin position="329"/>
        <end position="532"/>
    </location>
</feature>
<protein>
    <recommendedName>
        <fullName evidence="9">ABC transmembrane type-1 domain-containing protein</fullName>
    </recommendedName>
</protein>
<organism evidence="10 11">
    <name type="scientific">Devosia insulae DS-56</name>
    <dbReference type="NCBI Taxonomy" id="1116389"/>
    <lineage>
        <taxon>Bacteria</taxon>
        <taxon>Pseudomonadati</taxon>
        <taxon>Pseudomonadota</taxon>
        <taxon>Alphaproteobacteria</taxon>
        <taxon>Hyphomicrobiales</taxon>
        <taxon>Devosiaceae</taxon>
        <taxon>Devosia</taxon>
    </lineage>
</organism>
<evidence type="ECO:0000256" key="6">
    <source>
        <dbReference type="ARBA" id="ARBA00022989"/>
    </source>
</evidence>
<feature type="transmembrane region" description="Helical" evidence="8">
    <location>
        <begin position="89"/>
        <end position="107"/>
    </location>
</feature>
<dbReference type="AlphaFoldDB" id="A0A1E5XUA9"/>
<dbReference type="Pfam" id="PF00528">
    <property type="entry name" value="BPD_transp_1"/>
    <property type="match status" value="2"/>
</dbReference>
<evidence type="ECO:0000256" key="1">
    <source>
        <dbReference type="ARBA" id="ARBA00004429"/>
    </source>
</evidence>
<dbReference type="Proteomes" id="UP000095463">
    <property type="component" value="Unassembled WGS sequence"/>
</dbReference>
<feature type="domain" description="ABC transmembrane type-1" evidence="9">
    <location>
        <begin position="51"/>
        <end position="258"/>
    </location>
</feature>
<evidence type="ECO:0000256" key="2">
    <source>
        <dbReference type="ARBA" id="ARBA00022448"/>
    </source>
</evidence>
<comment type="subcellular location">
    <subcellularLocation>
        <location evidence="1">Cell inner membrane</location>
        <topology evidence="1">Multi-pass membrane protein</topology>
    </subcellularLocation>
    <subcellularLocation>
        <location evidence="8">Cell membrane</location>
        <topology evidence="8">Multi-pass membrane protein</topology>
    </subcellularLocation>
</comment>
<feature type="transmembrane region" description="Helical" evidence="8">
    <location>
        <begin position="402"/>
        <end position="420"/>
    </location>
</feature>
<evidence type="ECO:0000256" key="7">
    <source>
        <dbReference type="ARBA" id="ARBA00023136"/>
    </source>
</evidence>
<feature type="transmembrane region" description="Helical" evidence="8">
    <location>
        <begin position="514"/>
        <end position="533"/>
    </location>
</feature>
<evidence type="ECO:0000256" key="4">
    <source>
        <dbReference type="ARBA" id="ARBA00022519"/>
    </source>
</evidence>
<dbReference type="PANTHER" id="PTHR43357:SF3">
    <property type="entry name" value="FE(3+)-TRANSPORT SYSTEM PERMEASE PROTEIN FBPB 2"/>
    <property type="match status" value="1"/>
</dbReference>
<dbReference type="InterPro" id="IPR000515">
    <property type="entry name" value="MetI-like"/>
</dbReference>
<dbReference type="OrthoDB" id="9790211at2"/>
<evidence type="ECO:0000259" key="9">
    <source>
        <dbReference type="PROSITE" id="PS50928"/>
    </source>
</evidence>
<comment type="caution">
    <text evidence="10">The sequence shown here is derived from an EMBL/GenBank/DDBJ whole genome shotgun (WGS) entry which is preliminary data.</text>
</comment>
<evidence type="ECO:0000313" key="11">
    <source>
        <dbReference type="Proteomes" id="UP000095463"/>
    </source>
</evidence>
<dbReference type="PROSITE" id="PS50928">
    <property type="entry name" value="ABC_TM1"/>
    <property type="match status" value="2"/>
</dbReference>
<feature type="transmembrane region" description="Helical" evidence="8">
    <location>
        <begin position="184"/>
        <end position="206"/>
    </location>
</feature>
<feature type="transmembrane region" description="Helical" evidence="8">
    <location>
        <begin position="12"/>
        <end position="34"/>
    </location>
</feature>
<feature type="transmembrane region" description="Helical" evidence="8">
    <location>
        <begin position="54"/>
        <end position="77"/>
    </location>
</feature>
<keyword evidence="5 8" id="KW-0812">Transmembrane</keyword>
<keyword evidence="2 8" id="KW-0813">Transport</keyword>
<dbReference type="RefSeq" id="WP_069908670.1">
    <property type="nucleotide sequence ID" value="NZ_LAJE02000086.1"/>
</dbReference>
<dbReference type="EMBL" id="LAJE02000086">
    <property type="protein sequence ID" value="OEO32175.1"/>
    <property type="molecule type" value="Genomic_DNA"/>
</dbReference>
<evidence type="ECO:0000256" key="5">
    <source>
        <dbReference type="ARBA" id="ARBA00022692"/>
    </source>
</evidence>
<sequence>MKSGTGGRKLPPVSAILLLALMGLPILWLAVAALDTTGAGGLAAAMLPTALRETATLMAWVGVITGILGLVSAWLVTHFEFPGRRIFEWALVLPLAIPTYLAAYTYVEFLDFTGPIQQALRAVIGGETIKDYWFPQIKSPSGAAFVLSMVLYPYVYASCRAFFVMQSGSISAAARTLGAGGFRAFFSVTLPLSRPALVVGITLAMMEVVNDLGAVQYFGVNSLTAVIYSTWINRSNFGGAAQLAVMIVLIIGLLILLEQWARRDRVYALHRDSRVAPPREQLVGAERGLAIGFCTILLLLGFGVPVGELLVLAIRNLGPDAFGLTINAGLTTITLAGLGALITVIVGLAAARIGKSRAAHGLIRIATLGYAIPGTVLALGLLQPLGQADLWFNRMTMAMANWRPGLILSGSIAALLYVYAIRFLAVSHSTIDAAMKKRGDTMLDAGRVLGVTGWRLLFRVDLPTLSPALLTAATLVFVEIVKELPATLLLRPLGVETLATVVYARANVSLFTEAALPALTIVLVGLVPVILSTRFSDRR</sequence>
<evidence type="ECO:0000256" key="8">
    <source>
        <dbReference type="RuleBase" id="RU363032"/>
    </source>
</evidence>
<dbReference type="InterPro" id="IPR035906">
    <property type="entry name" value="MetI-like_sf"/>
</dbReference>
<dbReference type="PANTHER" id="PTHR43357">
    <property type="entry name" value="INNER MEMBRANE ABC TRANSPORTER PERMEASE PROTEIN YDCV"/>
    <property type="match status" value="1"/>
</dbReference>
<accession>A0A1E5XUA9</accession>
<gene>
    <name evidence="10" type="ORF">VW23_012910</name>
</gene>
<dbReference type="SUPFAM" id="SSF161098">
    <property type="entry name" value="MetI-like"/>
    <property type="match status" value="2"/>
</dbReference>
<dbReference type="CDD" id="cd06261">
    <property type="entry name" value="TM_PBP2"/>
    <property type="match status" value="2"/>
</dbReference>
<keyword evidence="6 8" id="KW-1133">Transmembrane helix</keyword>
<keyword evidence="4" id="KW-0997">Cell inner membrane</keyword>
<reference evidence="10 11" key="1">
    <citation type="journal article" date="2015" name="Genome Announc.">
        <title>Genome Assemblies of Three Soil-Associated Devosia species: D. insulae, D. limi, and D. soli.</title>
        <authorList>
            <person name="Hassan Y.I."/>
            <person name="Lepp D."/>
            <person name="Zhou T."/>
        </authorList>
    </citation>
    <scope>NUCLEOTIDE SEQUENCE [LARGE SCALE GENOMIC DNA]</scope>
    <source>
        <strain evidence="10 11">DS-56</strain>
    </source>
</reference>
<name>A0A1E5XUA9_9HYPH</name>
<feature type="transmembrane region" description="Helical" evidence="8">
    <location>
        <begin position="142"/>
        <end position="163"/>
    </location>
</feature>
<feature type="transmembrane region" description="Helical" evidence="8">
    <location>
        <begin position="464"/>
        <end position="481"/>
    </location>
</feature>
<keyword evidence="7 8" id="KW-0472">Membrane</keyword>
<evidence type="ECO:0000256" key="3">
    <source>
        <dbReference type="ARBA" id="ARBA00022475"/>
    </source>
</evidence>
<keyword evidence="11" id="KW-1185">Reference proteome</keyword>
<comment type="similarity">
    <text evidence="8">Belongs to the binding-protein-dependent transport system permease family.</text>
</comment>
<dbReference type="Gene3D" id="1.10.3720.10">
    <property type="entry name" value="MetI-like"/>
    <property type="match status" value="2"/>
</dbReference>
<feature type="transmembrane region" description="Helical" evidence="8">
    <location>
        <begin position="237"/>
        <end position="257"/>
    </location>
</feature>
<keyword evidence="3" id="KW-1003">Cell membrane</keyword>
<feature type="transmembrane region" description="Helical" evidence="8">
    <location>
        <begin position="289"/>
        <end position="314"/>
    </location>
</feature>
<evidence type="ECO:0000313" key="10">
    <source>
        <dbReference type="EMBL" id="OEO32175.1"/>
    </source>
</evidence>
<proteinExistence type="inferred from homology"/>